<dbReference type="OrthoDB" id="5297354at2"/>
<dbReference type="GO" id="GO:0006744">
    <property type="term" value="P:ubiquinone biosynthetic process"/>
    <property type="evidence" value="ECO:0007669"/>
    <property type="project" value="UniProtKB-UniRule"/>
</dbReference>
<dbReference type="RefSeq" id="WP_006746780.1">
    <property type="nucleotide sequence ID" value="NZ_CP007029.1"/>
</dbReference>
<reference evidence="2 3" key="1">
    <citation type="submission" date="2013-12" db="EMBL/GenBank/DDBJ databases">
        <authorList>
            <consortium name="DOE Joint Genome Institute"/>
            <person name="Muyzer G."/>
            <person name="Huntemann M."/>
            <person name="Han J."/>
            <person name="Chen A."/>
            <person name="Kyrpides N."/>
            <person name="Mavromatis K."/>
            <person name="Markowitz V."/>
            <person name="Palaniappan K."/>
            <person name="Ivanova N."/>
            <person name="Schaumberg A."/>
            <person name="Pati A."/>
            <person name="Liolios K."/>
            <person name="Nordberg H.P."/>
            <person name="Cantor M.N."/>
            <person name="Hua S.X."/>
            <person name="Woyke T."/>
        </authorList>
    </citation>
    <scope>NUCLEOTIDE SEQUENCE [LARGE SCALE GENOMIC DNA]</scope>
    <source>
        <strain evidence="2 3">ARh 1</strain>
    </source>
</reference>
<feature type="coiled-coil region" evidence="1">
    <location>
        <begin position="52"/>
        <end position="79"/>
    </location>
</feature>
<dbReference type="KEGG" id="tti:THITH_16560"/>
<dbReference type="Proteomes" id="UP000005289">
    <property type="component" value="Chromosome"/>
</dbReference>
<evidence type="ECO:0000313" key="3">
    <source>
        <dbReference type="Proteomes" id="UP000005289"/>
    </source>
</evidence>
<dbReference type="PANTHER" id="PTHR38040:SF1">
    <property type="entry name" value="UBIQUINONE BIOSYNTHESIS ACCESSORY FACTOR UBIK"/>
    <property type="match status" value="1"/>
</dbReference>
<proteinExistence type="inferred from homology"/>
<accession>W0DS03</accession>
<dbReference type="PANTHER" id="PTHR38040">
    <property type="entry name" value="UBIQUINONE BIOSYNTHESIS ACCESSORY FACTOR UBIK"/>
    <property type="match status" value="1"/>
</dbReference>
<keyword evidence="3" id="KW-1185">Reference proteome</keyword>
<keyword evidence="1" id="KW-0175">Coiled coil</keyword>
<name>W0DS03_9GAMM</name>
<organism evidence="2 3">
    <name type="scientific">Thioalkalivibrio paradoxus ARh 1</name>
    <dbReference type="NCBI Taxonomy" id="713585"/>
    <lineage>
        <taxon>Bacteria</taxon>
        <taxon>Pseudomonadati</taxon>
        <taxon>Pseudomonadota</taxon>
        <taxon>Gammaproteobacteria</taxon>
        <taxon>Chromatiales</taxon>
        <taxon>Ectothiorhodospiraceae</taxon>
        <taxon>Thioalkalivibrio</taxon>
    </lineage>
</organism>
<dbReference type="NCBIfam" id="NF047835">
    <property type="entry name" value="UbiqAccUbiK"/>
    <property type="match status" value="1"/>
</dbReference>
<dbReference type="InterPro" id="IPR007475">
    <property type="entry name" value="UbiK"/>
</dbReference>
<dbReference type="UniPathway" id="UPA00232"/>
<comment type="subcellular location">
    <subcellularLocation>
        <location evidence="1">Cytoplasm</location>
    </subcellularLocation>
</comment>
<dbReference type="EMBL" id="CP007029">
    <property type="protein sequence ID" value="AHE99640.1"/>
    <property type="molecule type" value="Genomic_DNA"/>
</dbReference>
<keyword evidence="1" id="KW-0963">Cytoplasm</keyword>
<dbReference type="HAMAP" id="MF_02216">
    <property type="entry name" value="UbiK"/>
    <property type="match status" value="1"/>
</dbReference>
<protein>
    <recommendedName>
        <fullName evidence="1">Ubiquinone biosynthesis accessory factor UbiK</fullName>
    </recommendedName>
</protein>
<comment type="function">
    <text evidence="1">Required for efficient ubiquinone (coenzyme Q) biosynthesis. UbiK is probably an accessory factor of Ubi enzymes and facilitates ubiquinone biosynthesis by acting as an assembly factor, a targeting factor, or both.</text>
</comment>
<evidence type="ECO:0000313" key="2">
    <source>
        <dbReference type="EMBL" id="AHE99640.1"/>
    </source>
</evidence>
<dbReference type="GO" id="GO:0005829">
    <property type="term" value="C:cytosol"/>
    <property type="evidence" value="ECO:0007669"/>
    <property type="project" value="TreeGrafter"/>
</dbReference>
<dbReference type="AlphaFoldDB" id="W0DS03"/>
<gene>
    <name evidence="1" type="primary">ubiK</name>
    <name evidence="2" type="ORF">THITH_16560</name>
</gene>
<evidence type="ECO:0000256" key="1">
    <source>
        <dbReference type="HAMAP-Rule" id="MF_02216"/>
    </source>
</evidence>
<comment type="pathway">
    <text evidence="1">Cofactor biosynthesis; ubiquinone biosynthesis.</text>
</comment>
<dbReference type="HOGENOM" id="CLU_154412_0_1_6"/>
<comment type="similarity">
    <text evidence="1">Belongs to the UbiK family.</text>
</comment>
<sequence>MIDPKKLDEMARRIGAGLPESVRAFQKDVERQVRSTLHQGFERMDLVTREDFDVQAALLERTRARLRELEDRIAALEGQAPVDDRGGSDIT</sequence>
<dbReference type="Pfam" id="PF04380">
    <property type="entry name" value="BMFP"/>
    <property type="match status" value="1"/>
</dbReference>
<dbReference type="STRING" id="713585.THITH_16560"/>
<keyword evidence="1" id="KW-0831">Ubiquinone biosynthesis</keyword>